<dbReference type="PANTHER" id="PTHR10454:SF210">
    <property type="entry name" value="CASPASE-2"/>
    <property type="match status" value="1"/>
</dbReference>
<gene>
    <name evidence="6" type="ORF">RN001_015518</name>
</gene>
<comment type="caution">
    <text evidence="6">The sequence shown here is derived from an EMBL/GenBank/DDBJ whole genome shotgun (WGS) entry which is preliminary data.</text>
</comment>
<sequence length="419" mass="48314">MNSKFVRNDGLPQNRKISQEEKRNRNRCKSIDLIVEEIKVQRFEEKKYIQHPNEYQSSGTDPSLLVIFNLKTFEDDVRLGSNTDVNEMVLSFGRLGHNVEQEFIYNDLLKNELLTTIKDLAQRDFSNRNSLILVVLTHGGENNRIHTQDGTIFTHEIWDPFTNTKCSSFKDKPKLFIFQACKGKSFSQIDQMKVDVLPESTFSTPLEADMLIAYAAVEGSVANRHIYRGTWFIQELCRNLNAYGRRDDVLTLLIRTTKCITNNYYHVTDCDELRHTNCRSSKKDNVKRKKHIRRGSTNKLGSHNLYKHSVEVERNRATRRRLTENHAAIHEENQIINLDSNGIDADTVSVFNDFGLNSNHILTSDVNIVVPTISDSAEIFNVTLSRSDTSITLFQLYRDETFNTKKLLVNFIGELMQAV</sequence>
<evidence type="ECO:0000259" key="5">
    <source>
        <dbReference type="PROSITE" id="PS50208"/>
    </source>
</evidence>
<dbReference type="GO" id="GO:0004197">
    <property type="term" value="F:cysteine-type endopeptidase activity"/>
    <property type="evidence" value="ECO:0007669"/>
    <property type="project" value="InterPro"/>
</dbReference>
<evidence type="ECO:0000256" key="3">
    <source>
        <dbReference type="SAM" id="MobiDB-lite"/>
    </source>
</evidence>
<dbReference type="PANTHER" id="PTHR10454">
    <property type="entry name" value="CASPASE"/>
    <property type="match status" value="1"/>
</dbReference>
<dbReference type="InterPro" id="IPR011600">
    <property type="entry name" value="Pept_C14_caspase"/>
</dbReference>
<dbReference type="EMBL" id="JARPUR010000007">
    <property type="protein sequence ID" value="KAK4873489.1"/>
    <property type="molecule type" value="Genomic_DNA"/>
</dbReference>
<dbReference type="Proteomes" id="UP001353858">
    <property type="component" value="Unassembled WGS sequence"/>
</dbReference>
<comment type="similarity">
    <text evidence="1 2">Belongs to the peptidase C14A family.</text>
</comment>
<evidence type="ECO:0000256" key="2">
    <source>
        <dbReference type="RuleBase" id="RU003971"/>
    </source>
</evidence>
<dbReference type="InterPro" id="IPR002398">
    <property type="entry name" value="Pept_C14"/>
</dbReference>
<dbReference type="GO" id="GO:0006508">
    <property type="term" value="P:proteolysis"/>
    <property type="evidence" value="ECO:0007669"/>
    <property type="project" value="InterPro"/>
</dbReference>
<dbReference type="Gene3D" id="3.40.50.1460">
    <property type="match status" value="1"/>
</dbReference>
<reference evidence="7" key="1">
    <citation type="submission" date="2023-01" db="EMBL/GenBank/DDBJ databases">
        <title>Key to firefly adult light organ development and bioluminescence: homeobox transcription factors regulate luciferase expression and transportation to peroxisome.</title>
        <authorList>
            <person name="Fu X."/>
        </authorList>
    </citation>
    <scope>NUCLEOTIDE SEQUENCE [LARGE SCALE GENOMIC DNA]</scope>
</reference>
<dbReference type="InterPro" id="IPR001309">
    <property type="entry name" value="Pept_C14_p20"/>
</dbReference>
<keyword evidence="7" id="KW-1185">Reference proteome</keyword>
<evidence type="ECO:0000313" key="7">
    <source>
        <dbReference type="Proteomes" id="UP001353858"/>
    </source>
</evidence>
<organism evidence="6 7">
    <name type="scientific">Aquatica leii</name>
    <dbReference type="NCBI Taxonomy" id="1421715"/>
    <lineage>
        <taxon>Eukaryota</taxon>
        <taxon>Metazoa</taxon>
        <taxon>Ecdysozoa</taxon>
        <taxon>Arthropoda</taxon>
        <taxon>Hexapoda</taxon>
        <taxon>Insecta</taxon>
        <taxon>Pterygota</taxon>
        <taxon>Neoptera</taxon>
        <taxon>Endopterygota</taxon>
        <taxon>Coleoptera</taxon>
        <taxon>Polyphaga</taxon>
        <taxon>Elateriformia</taxon>
        <taxon>Elateroidea</taxon>
        <taxon>Lampyridae</taxon>
        <taxon>Luciolinae</taxon>
        <taxon>Aquatica</taxon>
    </lineage>
</organism>
<dbReference type="PRINTS" id="PR00376">
    <property type="entry name" value="IL1BCENZYME"/>
</dbReference>
<feature type="region of interest" description="Disordered" evidence="3">
    <location>
        <begin position="1"/>
        <end position="23"/>
    </location>
</feature>
<dbReference type="AlphaFoldDB" id="A0AAN7NZ99"/>
<dbReference type="InterPro" id="IPR015917">
    <property type="entry name" value="Pept_C14A"/>
</dbReference>
<dbReference type="Pfam" id="PF00656">
    <property type="entry name" value="Peptidase_C14"/>
    <property type="match status" value="1"/>
</dbReference>
<evidence type="ECO:0000259" key="4">
    <source>
        <dbReference type="PROSITE" id="PS50207"/>
    </source>
</evidence>
<accession>A0AAN7NZ99</accession>
<dbReference type="InterPro" id="IPR002138">
    <property type="entry name" value="Pept_C14_p10"/>
</dbReference>
<feature type="domain" description="Caspase family p10" evidence="4">
    <location>
        <begin position="200"/>
        <end position="264"/>
    </location>
</feature>
<name>A0AAN7NZ99_9COLE</name>
<dbReference type="SUPFAM" id="SSF52129">
    <property type="entry name" value="Caspase-like"/>
    <property type="match status" value="1"/>
</dbReference>
<dbReference type="SMART" id="SM00115">
    <property type="entry name" value="CASc"/>
    <property type="match status" value="1"/>
</dbReference>
<dbReference type="PROSITE" id="PS50207">
    <property type="entry name" value="CASPASE_P10"/>
    <property type="match status" value="1"/>
</dbReference>
<evidence type="ECO:0000313" key="6">
    <source>
        <dbReference type="EMBL" id="KAK4873489.1"/>
    </source>
</evidence>
<dbReference type="InterPro" id="IPR029030">
    <property type="entry name" value="Caspase-like_dom_sf"/>
</dbReference>
<proteinExistence type="inferred from homology"/>
<evidence type="ECO:0000256" key="1">
    <source>
        <dbReference type="ARBA" id="ARBA00010134"/>
    </source>
</evidence>
<dbReference type="PROSITE" id="PS50208">
    <property type="entry name" value="CASPASE_P20"/>
    <property type="match status" value="1"/>
</dbReference>
<protein>
    <submittedName>
        <fullName evidence="6">Uncharacterized protein</fullName>
    </submittedName>
</protein>
<feature type="domain" description="Caspase family p20" evidence="5">
    <location>
        <begin position="65"/>
        <end position="185"/>
    </location>
</feature>